<proteinExistence type="predicted"/>
<dbReference type="InterPro" id="IPR042566">
    <property type="entry name" value="L1_C"/>
</dbReference>
<dbReference type="AlphaFoldDB" id="A0AAV7T3S5"/>
<reference evidence="1" key="1">
    <citation type="journal article" date="2022" name="bioRxiv">
        <title>Sequencing and chromosome-scale assembly of the giantPleurodeles waltlgenome.</title>
        <authorList>
            <person name="Brown T."/>
            <person name="Elewa A."/>
            <person name="Iarovenko S."/>
            <person name="Subramanian E."/>
            <person name="Araus A.J."/>
            <person name="Petzold A."/>
            <person name="Susuki M."/>
            <person name="Suzuki K.-i.T."/>
            <person name="Hayashi T."/>
            <person name="Toyoda A."/>
            <person name="Oliveira C."/>
            <person name="Osipova E."/>
            <person name="Leigh N.D."/>
            <person name="Simon A."/>
            <person name="Yun M.H."/>
        </authorList>
    </citation>
    <scope>NUCLEOTIDE SEQUENCE</scope>
    <source>
        <strain evidence="1">20211129_DDA</strain>
        <tissue evidence="1">Liver</tissue>
    </source>
</reference>
<dbReference type="Proteomes" id="UP001066276">
    <property type="component" value="Chromosome 4_1"/>
</dbReference>
<evidence type="ECO:0000313" key="2">
    <source>
        <dbReference type="Proteomes" id="UP001066276"/>
    </source>
</evidence>
<name>A0AAV7T3S5_PLEWA</name>
<protein>
    <submittedName>
        <fullName evidence="1">Uncharacterized protein</fullName>
    </submittedName>
</protein>
<dbReference type="EMBL" id="JANPWB010000007">
    <property type="protein sequence ID" value="KAJ1170724.1"/>
    <property type="molecule type" value="Genomic_DNA"/>
</dbReference>
<gene>
    <name evidence="1" type="ORF">NDU88_002597</name>
</gene>
<comment type="caution">
    <text evidence="1">The sequence shown here is derived from an EMBL/GenBank/DDBJ whole genome shotgun (WGS) entry which is preliminary data.</text>
</comment>
<dbReference type="Gene3D" id="3.30.250.20">
    <property type="entry name" value="L1 transposable element, C-terminal domain"/>
    <property type="match status" value="1"/>
</dbReference>
<accession>A0AAV7T3S5</accession>
<organism evidence="1 2">
    <name type="scientific">Pleurodeles waltl</name>
    <name type="common">Iberian ribbed newt</name>
    <dbReference type="NCBI Taxonomy" id="8319"/>
    <lineage>
        <taxon>Eukaryota</taxon>
        <taxon>Metazoa</taxon>
        <taxon>Chordata</taxon>
        <taxon>Craniata</taxon>
        <taxon>Vertebrata</taxon>
        <taxon>Euteleostomi</taxon>
        <taxon>Amphibia</taxon>
        <taxon>Batrachia</taxon>
        <taxon>Caudata</taxon>
        <taxon>Salamandroidea</taxon>
        <taxon>Salamandridae</taxon>
        <taxon>Pleurodelinae</taxon>
        <taxon>Pleurodeles</taxon>
    </lineage>
</organism>
<sequence>MGWGAIPAEILVEIQGSGMALEHKIGEVSINTNLLRVDMQKITEKFTTGGHIMELQRELKTLKRQMALMTTTMMATERRAKDAEGWFRRIKQKLRALQLQYILLYPAKLKVVAQVKAHFFDTLSEVWEWLEVQGEAIPSQAGRNPKKSWGTGGREGTHYWVVNKDGSQVNLLGQCVTVHKDGTLQLSARMTCENVPEGNMTTKAEGKDMGELGTTSDVVPDTLMDSKVGGGV</sequence>
<keyword evidence="2" id="KW-1185">Reference proteome</keyword>
<evidence type="ECO:0000313" key="1">
    <source>
        <dbReference type="EMBL" id="KAJ1170724.1"/>
    </source>
</evidence>